<evidence type="ECO:0000313" key="4">
    <source>
        <dbReference type="Proteomes" id="UP001144397"/>
    </source>
</evidence>
<comment type="caution">
    <text evidence="2">The sequence shown here is derived from an EMBL/GenBank/DDBJ whole genome shotgun (WGS) entry which is preliminary data.</text>
</comment>
<dbReference type="EMBL" id="JAVDPY010000001">
    <property type="protein sequence ID" value="MDR6332394.1"/>
    <property type="molecule type" value="Genomic_DNA"/>
</dbReference>
<organism evidence="2 4">
    <name type="scientific">Xanthobacter flavus</name>
    <dbReference type="NCBI Taxonomy" id="281"/>
    <lineage>
        <taxon>Bacteria</taxon>
        <taxon>Pseudomonadati</taxon>
        <taxon>Pseudomonadota</taxon>
        <taxon>Alphaproteobacteria</taxon>
        <taxon>Hyphomicrobiales</taxon>
        <taxon>Xanthobacteraceae</taxon>
        <taxon>Xanthobacter</taxon>
    </lineage>
</organism>
<proteinExistence type="predicted"/>
<reference evidence="2" key="1">
    <citation type="submission" date="2022-12" db="EMBL/GenBank/DDBJ databases">
        <title>Reference genome sequencing for broad-spectrum identification of bacterial and archaeal isolates by mass spectrometry.</title>
        <authorList>
            <person name="Sekiguchi Y."/>
            <person name="Tourlousse D.M."/>
        </authorList>
    </citation>
    <scope>NUCLEOTIDE SEQUENCE</scope>
    <source>
        <strain evidence="2">301</strain>
    </source>
</reference>
<evidence type="ECO:0000313" key="2">
    <source>
        <dbReference type="EMBL" id="GLI21856.1"/>
    </source>
</evidence>
<gene>
    <name evidence="3" type="ORF">GGQ86_000841</name>
    <name evidence="2" type="ORF">XFLAVUS301_15300</name>
</gene>
<feature type="compositionally biased region" description="Basic and acidic residues" evidence="1">
    <location>
        <begin position="60"/>
        <end position="72"/>
    </location>
</feature>
<dbReference type="EMBL" id="BSDO01000002">
    <property type="protein sequence ID" value="GLI21856.1"/>
    <property type="molecule type" value="Genomic_DNA"/>
</dbReference>
<feature type="region of interest" description="Disordered" evidence="1">
    <location>
        <begin position="22"/>
        <end position="72"/>
    </location>
</feature>
<protein>
    <submittedName>
        <fullName evidence="3">Ribonucleotide reductase alpha subunit</fullName>
    </submittedName>
</protein>
<sequence>MSKVNASDGTGTKEVLLKLCCRPGGIPQSRRPLTMPSRLDLTPEEKAERRRQRQAAHQRAYAERNRANPEYLERRAAHQRAYQERKKDDPEYLARRAELTKKHNNSDAARAARKRYLEKEGNKEKAKQGQLRWKRSERGREARKDQKRRYLERIRAKAAAMLPPMPIKARLLTNELYAAADAAVPRNLPEFARDDVIADICLAVLSGEFTINDIPKSAKPIISKGWQAISKFGHMSLDSPRFEDGKRTLHDTISVGLWDDGSDEEVEAQP</sequence>
<dbReference type="AlphaFoldDB" id="A0A9W6FJ42"/>
<feature type="compositionally biased region" description="Basic and acidic residues" evidence="1">
    <location>
        <begin position="134"/>
        <end position="148"/>
    </location>
</feature>
<dbReference type="Proteomes" id="UP001245370">
    <property type="component" value="Unassembled WGS sequence"/>
</dbReference>
<dbReference type="RefSeq" id="WP_281806762.1">
    <property type="nucleotide sequence ID" value="NZ_BSDO01000002.1"/>
</dbReference>
<evidence type="ECO:0000256" key="1">
    <source>
        <dbReference type="SAM" id="MobiDB-lite"/>
    </source>
</evidence>
<feature type="region of interest" description="Disordered" evidence="1">
    <location>
        <begin position="98"/>
        <end position="148"/>
    </location>
</feature>
<evidence type="ECO:0000313" key="3">
    <source>
        <dbReference type="EMBL" id="MDR6332394.1"/>
    </source>
</evidence>
<dbReference type="GeneID" id="95762324"/>
<reference evidence="3 5" key="2">
    <citation type="submission" date="2023-07" db="EMBL/GenBank/DDBJ databases">
        <title>Genomic Encyclopedia of Type Strains, Phase IV (KMG-IV): sequencing the most valuable type-strain genomes for metagenomic binning, comparative biology and taxonomic classification.</title>
        <authorList>
            <person name="Goeker M."/>
        </authorList>
    </citation>
    <scope>NUCLEOTIDE SEQUENCE [LARGE SCALE GENOMIC DNA]</scope>
    <source>
        <strain evidence="3 5">DSM 338</strain>
    </source>
</reference>
<feature type="compositionally biased region" description="Basic and acidic residues" evidence="1">
    <location>
        <begin position="115"/>
        <end position="127"/>
    </location>
</feature>
<accession>A0A9W6FJ42</accession>
<evidence type="ECO:0000313" key="5">
    <source>
        <dbReference type="Proteomes" id="UP001245370"/>
    </source>
</evidence>
<name>A0A9W6FJ42_XANFL</name>
<dbReference type="Proteomes" id="UP001144397">
    <property type="component" value="Unassembled WGS sequence"/>
</dbReference>
<keyword evidence="5" id="KW-1185">Reference proteome</keyword>